<organism evidence="3 4">
    <name type="scientific">Meira miltonrushii</name>
    <dbReference type="NCBI Taxonomy" id="1280837"/>
    <lineage>
        <taxon>Eukaryota</taxon>
        <taxon>Fungi</taxon>
        <taxon>Dikarya</taxon>
        <taxon>Basidiomycota</taxon>
        <taxon>Ustilaginomycotina</taxon>
        <taxon>Exobasidiomycetes</taxon>
        <taxon>Exobasidiales</taxon>
        <taxon>Brachybasidiaceae</taxon>
        <taxon>Meira</taxon>
    </lineage>
</organism>
<evidence type="ECO:0000256" key="1">
    <source>
        <dbReference type="SAM" id="MobiDB-lite"/>
    </source>
</evidence>
<feature type="compositionally biased region" description="Low complexity" evidence="1">
    <location>
        <begin position="126"/>
        <end position="135"/>
    </location>
</feature>
<evidence type="ECO:0000313" key="4">
    <source>
        <dbReference type="Proteomes" id="UP000245771"/>
    </source>
</evidence>
<feature type="region of interest" description="Disordered" evidence="1">
    <location>
        <begin position="446"/>
        <end position="477"/>
    </location>
</feature>
<feature type="compositionally biased region" description="Basic and acidic residues" evidence="1">
    <location>
        <begin position="75"/>
        <end position="116"/>
    </location>
</feature>
<dbReference type="InterPro" id="IPR004343">
    <property type="entry name" value="Plus-3_dom"/>
</dbReference>
<feature type="compositionally biased region" description="Basic residues" evidence="1">
    <location>
        <begin position="210"/>
        <end position="221"/>
    </location>
</feature>
<feature type="compositionally biased region" description="Basic residues" evidence="1">
    <location>
        <begin position="25"/>
        <end position="36"/>
    </location>
</feature>
<dbReference type="PROSITE" id="PS51360">
    <property type="entry name" value="PLUS3"/>
    <property type="match status" value="1"/>
</dbReference>
<feature type="compositionally biased region" description="Basic and acidic residues" evidence="1">
    <location>
        <begin position="247"/>
        <end position="283"/>
    </location>
</feature>
<evidence type="ECO:0000259" key="2">
    <source>
        <dbReference type="PROSITE" id="PS51360"/>
    </source>
</evidence>
<feature type="domain" description="Plus3" evidence="2">
    <location>
        <begin position="288"/>
        <end position="430"/>
    </location>
</feature>
<proteinExistence type="predicted"/>
<dbReference type="AlphaFoldDB" id="A0A316V6U0"/>
<reference evidence="3 4" key="1">
    <citation type="journal article" date="2018" name="Mol. Biol. Evol.">
        <title>Broad Genomic Sampling Reveals a Smut Pathogenic Ancestry of the Fungal Clade Ustilaginomycotina.</title>
        <authorList>
            <person name="Kijpornyongpan T."/>
            <person name="Mondo S.J."/>
            <person name="Barry K."/>
            <person name="Sandor L."/>
            <person name="Lee J."/>
            <person name="Lipzen A."/>
            <person name="Pangilinan J."/>
            <person name="LaButti K."/>
            <person name="Hainaut M."/>
            <person name="Henrissat B."/>
            <person name="Grigoriev I.V."/>
            <person name="Spatafora J.W."/>
            <person name="Aime M.C."/>
        </authorList>
    </citation>
    <scope>NUCLEOTIDE SEQUENCE [LARGE SCALE GENOMIC DNA]</scope>
    <source>
        <strain evidence="3 4">MCA 3882</strain>
    </source>
</reference>
<dbReference type="GeneID" id="37021283"/>
<dbReference type="Gene3D" id="3.90.70.200">
    <property type="entry name" value="Plus-3 domain"/>
    <property type="match status" value="1"/>
</dbReference>
<evidence type="ECO:0000313" key="3">
    <source>
        <dbReference type="EMBL" id="PWN31913.1"/>
    </source>
</evidence>
<dbReference type="InParanoid" id="A0A316V6U0"/>
<feature type="compositionally biased region" description="Basic residues" evidence="1">
    <location>
        <begin position="136"/>
        <end position="146"/>
    </location>
</feature>
<name>A0A316V6U0_9BASI</name>
<dbReference type="FunCoup" id="A0A316V6U0">
    <property type="interactions" value="630"/>
</dbReference>
<feature type="compositionally biased region" description="Basic and acidic residues" evidence="1">
    <location>
        <begin position="446"/>
        <end position="459"/>
    </location>
</feature>
<sequence>MSDVDDELLALVGNGSSSSRSGSPAKRRTKRRRNANSRRDLSDDDDDQSDDLDAEGSDDDEVGVNEPVNPFRLEGIYKDEEDRERLLDMPELDREAELASRRDLITQRRQKADLRAMVRTQQLAGRKSSGRSSSKPAKKKSRKLKKASSVSSSKRRRRADSDEEEDDFDEDDEEDEEEEEEEESDFETARRGSRARKGDKPSGKAAQLQKLKKSRAKVQRRRQGDDDDESSAQETSESEYDAEEAEALWRSKKERERRERGESKRGAAADQKPSREQDRLAKRGEWKFPDLKDINIARVKRDHLSKLVHKPDWMSQIVGKFARINFTDRDKATGRITQTYRLVQISDCYQGDDYYELGDQYTNALCTMQAGEEKMSKVLLKFISNSEVTDREYDEFRSRVDKMSGHRAQRVYPSREATLDQADELEAFVSKPFTEQDINQMLKEKRSARDAFENSERNKSKQRQQQHLSGSSKTEAGANELLMLQMNEKHRRADQKRIADAERKIALQNRLAAQRLNSNANTPSGTPPRSGTPLNGLASNGATQGTNSPLVKPATSSTPLSLAIAAADIDVDLGDF</sequence>
<feature type="region of interest" description="Disordered" evidence="1">
    <location>
        <begin position="513"/>
        <end position="554"/>
    </location>
</feature>
<feature type="region of interest" description="Disordered" evidence="1">
    <location>
        <begin position="1"/>
        <end position="283"/>
    </location>
</feature>
<dbReference type="STRING" id="1280837.A0A316V6U0"/>
<gene>
    <name evidence="3" type="ORF">FA14DRAFT_162257</name>
</gene>
<dbReference type="Pfam" id="PF03126">
    <property type="entry name" value="Plus-3"/>
    <property type="match status" value="1"/>
</dbReference>
<feature type="compositionally biased region" description="Acidic residues" evidence="1">
    <location>
        <begin position="225"/>
        <end position="246"/>
    </location>
</feature>
<dbReference type="RefSeq" id="XP_025352215.1">
    <property type="nucleotide sequence ID" value="XM_025499502.1"/>
</dbReference>
<feature type="compositionally biased region" description="Acidic residues" evidence="1">
    <location>
        <begin position="161"/>
        <end position="186"/>
    </location>
</feature>
<dbReference type="OrthoDB" id="166375at2759"/>
<keyword evidence="4" id="KW-1185">Reference proteome</keyword>
<protein>
    <recommendedName>
        <fullName evidence="2">Plus3 domain-containing protein</fullName>
    </recommendedName>
</protein>
<feature type="compositionally biased region" description="Low complexity" evidence="1">
    <location>
        <begin position="13"/>
        <end position="23"/>
    </location>
</feature>
<dbReference type="EMBL" id="KZ819606">
    <property type="protein sequence ID" value="PWN31913.1"/>
    <property type="molecule type" value="Genomic_DNA"/>
</dbReference>
<dbReference type="GO" id="GO:0003677">
    <property type="term" value="F:DNA binding"/>
    <property type="evidence" value="ECO:0007669"/>
    <property type="project" value="InterPro"/>
</dbReference>
<feature type="compositionally biased region" description="Polar residues" evidence="1">
    <location>
        <begin position="537"/>
        <end position="554"/>
    </location>
</feature>
<dbReference type="SUPFAM" id="SSF159042">
    <property type="entry name" value="Plus3-like"/>
    <property type="match status" value="1"/>
</dbReference>
<feature type="compositionally biased region" description="Low complexity" evidence="1">
    <location>
        <begin position="522"/>
        <end position="533"/>
    </location>
</feature>
<feature type="compositionally biased region" description="Acidic residues" evidence="1">
    <location>
        <begin position="42"/>
        <end position="63"/>
    </location>
</feature>
<dbReference type="InterPro" id="IPR036128">
    <property type="entry name" value="Plus3-like_sf"/>
</dbReference>
<dbReference type="Proteomes" id="UP000245771">
    <property type="component" value="Unassembled WGS sequence"/>
</dbReference>
<accession>A0A316V6U0</accession>
<dbReference type="SMART" id="SM00719">
    <property type="entry name" value="Plus3"/>
    <property type="match status" value="1"/>
</dbReference>
<feature type="compositionally biased region" description="Polar residues" evidence="1">
    <location>
        <begin position="463"/>
        <end position="474"/>
    </location>
</feature>